<proteinExistence type="predicted"/>
<organism evidence="1 2">
    <name type="scientific">Brucella oryzae</name>
    <dbReference type="NCBI Taxonomy" id="335286"/>
    <lineage>
        <taxon>Bacteria</taxon>
        <taxon>Pseudomonadati</taxon>
        <taxon>Pseudomonadota</taxon>
        <taxon>Alphaproteobacteria</taxon>
        <taxon>Hyphomicrobiales</taxon>
        <taxon>Brucellaceae</taxon>
        <taxon>Brucella/Ochrobactrum group</taxon>
        <taxon>Brucella</taxon>
    </lineage>
</organism>
<name>A0A2S7IUS6_9HYPH</name>
<gene>
    <name evidence="1" type="ORF">C3731_20215</name>
</gene>
<protein>
    <submittedName>
        <fullName evidence="1">Uncharacterized protein</fullName>
    </submittedName>
</protein>
<comment type="caution">
    <text evidence="1">The sequence shown here is derived from an EMBL/GenBank/DDBJ whole genome shotgun (WGS) entry which is preliminary data.</text>
</comment>
<evidence type="ECO:0000313" key="2">
    <source>
        <dbReference type="Proteomes" id="UP000238493"/>
    </source>
</evidence>
<dbReference type="AlphaFoldDB" id="A0A2S7IUS6"/>
<keyword evidence="2" id="KW-1185">Reference proteome</keyword>
<reference evidence="1 2" key="1">
    <citation type="submission" date="2018-02" db="EMBL/GenBank/DDBJ databases">
        <title>Draft genome sequence of Ochrobactrum oryzae found in Brazil.</title>
        <authorList>
            <person name="Cerdeira L."/>
            <person name="Andrade F."/>
            <person name="Zacariotto T."/>
            <person name="Barbosa B."/>
            <person name="Santos S."/>
            <person name="Cassetari V."/>
            <person name="Lincopan N."/>
        </authorList>
    </citation>
    <scope>NUCLEOTIDE SEQUENCE [LARGE SCALE GENOMIC DNA]</scope>
    <source>
        <strain evidence="1 2">OA447</strain>
    </source>
</reference>
<dbReference type="EMBL" id="PTRC01000047">
    <property type="protein sequence ID" value="PQA71771.1"/>
    <property type="molecule type" value="Genomic_DNA"/>
</dbReference>
<dbReference type="RefSeq" id="WP_104757400.1">
    <property type="nucleotide sequence ID" value="NZ_PTRC01000047.1"/>
</dbReference>
<dbReference type="OrthoDB" id="573467at2"/>
<dbReference type="Proteomes" id="UP000238493">
    <property type="component" value="Unassembled WGS sequence"/>
</dbReference>
<sequence length="140" mass="14786">MAAPDWSLPPAGTLVFVAQIGTTIFGAWCRCRPGSAAPAGDLPALQHAASRQRRITAPLEKSAMLPAMTKAETKIRELAKRHGVTFTPTAHDTWLKQIARLSAAGVEPDPVASLVIALKRAGVVSAAQGNDLYLDHIAGR</sequence>
<accession>A0A2S7IUS6</accession>
<evidence type="ECO:0000313" key="1">
    <source>
        <dbReference type="EMBL" id="PQA71771.1"/>
    </source>
</evidence>